<evidence type="ECO:0000259" key="2">
    <source>
        <dbReference type="PROSITE" id="PS50206"/>
    </source>
</evidence>
<name>A0A1M6QHB4_REIAG</name>
<dbReference type="Proteomes" id="UP000184474">
    <property type="component" value="Unassembled WGS sequence"/>
</dbReference>
<dbReference type="GO" id="GO:0006749">
    <property type="term" value="P:glutathione metabolic process"/>
    <property type="evidence" value="ECO:0007669"/>
    <property type="project" value="InterPro"/>
</dbReference>
<dbReference type="InterPro" id="IPR051682">
    <property type="entry name" value="Mito_Persulfide_Diox"/>
</dbReference>
<accession>A0A1M6QHB4</accession>
<dbReference type="PROSITE" id="PS50206">
    <property type="entry name" value="RHODANESE_3"/>
    <property type="match status" value="2"/>
</dbReference>
<dbReference type="CDD" id="cd00158">
    <property type="entry name" value="RHOD"/>
    <property type="match status" value="2"/>
</dbReference>
<protein>
    <submittedName>
        <fullName evidence="3">Glyoxylase, beta-lactamase superfamily II</fullName>
    </submittedName>
</protein>
<dbReference type="CDD" id="cd07724">
    <property type="entry name" value="POD-like_MBL-fold"/>
    <property type="match status" value="1"/>
</dbReference>
<dbReference type="RefSeq" id="WP_073122401.1">
    <property type="nucleotide sequence ID" value="NZ_FRAA01000003.1"/>
</dbReference>
<dbReference type="SUPFAM" id="SSF52821">
    <property type="entry name" value="Rhodanese/Cell cycle control phosphatase"/>
    <property type="match status" value="2"/>
</dbReference>
<reference evidence="4" key="1">
    <citation type="submission" date="2016-11" db="EMBL/GenBank/DDBJ databases">
        <authorList>
            <person name="Varghese N."/>
            <person name="Submissions S."/>
        </authorList>
    </citation>
    <scope>NUCLEOTIDE SEQUENCE [LARGE SCALE GENOMIC DNA]</scope>
    <source>
        <strain evidence="4">DSM 26134</strain>
    </source>
</reference>
<sequence>MKIEQIYTGCLAQGAYYIESKGEAAIIDPLREVDSYIAKAKEDGATIKYIFETHFHADFVSGHVDLAQKTGGQIVYGPNAETAFESHIGTDGEVFELGDVRIKLLHTPGHTMESSTYLLYDESGREHAIFSGDTLFIGDVGRPDLAVKTDLTREDLASHLFDSLRDKIMTLPDEVIVYPAHGAGSACGKNMSKETWDTLGNQKEVNYALRADMTREEFIKEVTSGILPPPQYFAKNAMMNKSGYDSIDEVMAKGNVALDVDVFEAMANHEGALVLDTRSKTDFVASHIPNAIFIGIDGSFAPWVGALITDLKQPIVLVADEGREEEVLTRLSRVGYDNTLGYLKGGMTAWKQAGKDTDSIESVTAEELGQRMASESMTVMDVRKPGEYSSEHVDGALFFPLDFINDNMDELDKNEKYYIHCASGYRSVIASSILKSRGFHNIADVAGGFKAIQETGIKKSDYVCPSTLK</sequence>
<dbReference type="PANTHER" id="PTHR43084:SF1">
    <property type="entry name" value="PERSULFIDE DIOXYGENASE ETHE1, MITOCHONDRIAL"/>
    <property type="match status" value="1"/>
</dbReference>
<dbReference type="Pfam" id="PF00753">
    <property type="entry name" value="Lactamase_B"/>
    <property type="match status" value="1"/>
</dbReference>
<dbReference type="InterPro" id="IPR036873">
    <property type="entry name" value="Rhodanese-like_dom_sf"/>
</dbReference>
<dbReference type="InterPro" id="IPR044528">
    <property type="entry name" value="POD-like_MBL-fold"/>
</dbReference>
<dbReference type="SMART" id="SM00450">
    <property type="entry name" value="RHOD"/>
    <property type="match status" value="2"/>
</dbReference>
<gene>
    <name evidence="3" type="ORF">SAMN04488028_103321</name>
</gene>
<proteinExistence type="predicted"/>
<dbReference type="Pfam" id="PF00581">
    <property type="entry name" value="Rhodanese"/>
    <property type="match status" value="2"/>
</dbReference>
<feature type="domain" description="Rhodanese" evidence="2">
    <location>
        <begin position="268"/>
        <end position="359"/>
    </location>
</feature>
<dbReference type="InterPro" id="IPR036866">
    <property type="entry name" value="RibonucZ/Hydroxyglut_hydro"/>
</dbReference>
<dbReference type="FunFam" id="3.60.15.10:FF:000030">
    <property type="entry name" value="Metallo-beta-lactamase family protein"/>
    <property type="match status" value="1"/>
</dbReference>
<keyword evidence="4" id="KW-1185">Reference proteome</keyword>
<evidence type="ECO:0000256" key="1">
    <source>
        <dbReference type="ARBA" id="ARBA00022723"/>
    </source>
</evidence>
<dbReference type="SMART" id="SM00849">
    <property type="entry name" value="Lactamase_B"/>
    <property type="match status" value="1"/>
</dbReference>
<dbReference type="PANTHER" id="PTHR43084">
    <property type="entry name" value="PERSULFIDE DIOXYGENASE ETHE1"/>
    <property type="match status" value="1"/>
</dbReference>
<dbReference type="GO" id="GO:0050313">
    <property type="term" value="F:sulfur dioxygenase activity"/>
    <property type="evidence" value="ECO:0007669"/>
    <property type="project" value="InterPro"/>
</dbReference>
<evidence type="ECO:0000313" key="3">
    <source>
        <dbReference type="EMBL" id="SHK19427.1"/>
    </source>
</evidence>
<dbReference type="GO" id="GO:0046872">
    <property type="term" value="F:metal ion binding"/>
    <property type="evidence" value="ECO:0007669"/>
    <property type="project" value="UniProtKB-KW"/>
</dbReference>
<dbReference type="InterPro" id="IPR001279">
    <property type="entry name" value="Metallo-B-lactamas"/>
</dbReference>
<dbReference type="EMBL" id="FRAA01000003">
    <property type="protein sequence ID" value="SHK19427.1"/>
    <property type="molecule type" value="Genomic_DNA"/>
</dbReference>
<dbReference type="AlphaFoldDB" id="A0A1M6QHB4"/>
<keyword evidence="1" id="KW-0479">Metal-binding</keyword>
<dbReference type="Gene3D" id="3.40.250.10">
    <property type="entry name" value="Rhodanese-like domain"/>
    <property type="match status" value="2"/>
</dbReference>
<dbReference type="GO" id="GO:0070813">
    <property type="term" value="P:hydrogen sulfide metabolic process"/>
    <property type="evidence" value="ECO:0007669"/>
    <property type="project" value="TreeGrafter"/>
</dbReference>
<organism evidence="3 4">
    <name type="scientific">Reichenbachiella agariperforans</name>
    <dbReference type="NCBI Taxonomy" id="156994"/>
    <lineage>
        <taxon>Bacteria</taxon>
        <taxon>Pseudomonadati</taxon>
        <taxon>Bacteroidota</taxon>
        <taxon>Cytophagia</taxon>
        <taxon>Cytophagales</taxon>
        <taxon>Reichenbachiellaceae</taxon>
        <taxon>Reichenbachiella</taxon>
    </lineage>
</organism>
<feature type="domain" description="Rhodanese" evidence="2">
    <location>
        <begin position="373"/>
        <end position="461"/>
    </location>
</feature>
<evidence type="ECO:0000313" key="4">
    <source>
        <dbReference type="Proteomes" id="UP000184474"/>
    </source>
</evidence>
<dbReference type="SUPFAM" id="SSF56281">
    <property type="entry name" value="Metallo-hydrolase/oxidoreductase"/>
    <property type="match status" value="1"/>
</dbReference>
<dbReference type="InterPro" id="IPR001763">
    <property type="entry name" value="Rhodanese-like_dom"/>
</dbReference>
<dbReference type="Gene3D" id="3.60.15.10">
    <property type="entry name" value="Ribonuclease Z/Hydroxyacylglutathione hydrolase-like"/>
    <property type="match status" value="1"/>
</dbReference>
<dbReference type="STRING" id="156994.SAMN04488028_103321"/>